<dbReference type="PANTHER" id="PTHR24104:SF25">
    <property type="entry name" value="PROTEIN LIN-41"/>
    <property type="match status" value="1"/>
</dbReference>
<reference evidence="1 2" key="1">
    <citation type="submission" date="2018-05" db="EMBL/GenBank/DDBJ databases">
        <title>A metagenomic window into the 2 km-deep terrestrial subsurface aquifer revealed taxonomically and functionally diverse microbial community comprising novel uncultured bacterial lineages.</title>
        <authorList>
            <person name="Kadnikov V.V."/>
            <person name="Mardanov A.V."/>
            <person name="Beletsky A.V."/>
            <person name="Banks D."/>
            <person name="Pimenov N.V."/>
            <person name="Frank Y.A."/>
            <person name="Karnachuk O.V."/>
            <person name="Ravin N.V."/>
        </authorList>
    </citation>
    <scope>NUCLEOTIDE SEQUENCE [LARGE SCALE GENOMIC DNA]</scope>
    <source>
        <strain evidence="1">BY5</strain>
    </source>
</reference>
<name>A0A367ZM86_9BACT</name>
<protein>
    <recommendedName>
        <fullName evidence="3">NHL repeat domain protein</fullName>
    </recommendedName>
</protein>
<dbReference type="CDD" id="cd05819">
    <property type="entry name" value="NHL"/>
    <property type="match status" value="1"/>
</dbReference>
<evidence type="ECO:0000313" key="1">
    <source>
        <dbReference type="EMBL" id="RCK78512.1"/>
    </source>
</evidence>
<gene>
    <name evidence="1" type="ORF">OZSIB_1432</name>
</gene>
<dbReference type="EMBL" id="QOQW01000022">
    <property type="protein sequence ID" value="RCK78512.1"/>
    <property type="molecule type" value="Genomic_DNA"/>
</dbReference>
<dbReference type="Gene3D" id="2.120.10.30">
    <property type="entry name" value="TolB, C-terminal domain"/>
    <property type="match status" value="2"/>
</dbReference>
<dbReference type="InterPro" id="IPR011042">
    <property type="entry name" value="6-blade_b-propeller_TolB-like"/>
</dbReference>
<accession>A0A367ZM86</accession>
<dbReference type="InterPro" id="IPR050952">
    <property type="entry name" value="TRIM-NHL_E3_ligases"/>
</dbReference>
<comment type="caution">
    <text evidence="1">The sequence shown here is derived from an EMBL/GenBank/DDBJ whole genome shotgun (WGS) entry which is preliminary data.</text>
</comment>
<organism evidence="1 2">
    <name type="scientific">Candidatus Ozemobacter sibiricus</name>
    <dbReference type="NCBI Taxonomy" id="2268124"/>
    <lineage>
        <taxon>Bacteria</taxon>
        <taxon>Candidatus Ozemobacteria</taxon>
        <taxon>Candidatus Ozemobacterales</taxon>
        <taxon>Candidatus Ozemobacteraceae</taxon>
        <taxon>Candidatus Ozemobacter</taxon>
    </lineage>
</organism>
<dbReference type="SUPFAM" id="SSF101898">
    <property type="entry name" value="NHL repeat"/>
    <property type="match status" value="1"/>
</dbReference>
<dbReference type="AlphaFoldDB" id="A0A367ZM86"/>
<proteinExistence type="predicted"/>
<dbReference type="GO" id="GO:0008270">
    <property type="term" value="F:zinc ion binding"/>
    <property type="evidence" value="ECO:0007669"/>
    <property type="project" value="UniProtKB-KW"/>
</dbReference>
<sequence length="304" mass="34255">MLLPGLWGMVGCGFDPTFHRPNVIAAAPDGSFLVLNDSQAKRLLVLDRNFRLIREITHPNLYNAWGVGVTDREIIVLNNRSTGVGQNRAEREAFTVYEVLYFDHQGNLRRARSWEGARSPLKAAGGFHRDVDGSLVIADYRQNCLVRVDPHGEFAGTIATYGTEPGYLWYPNDVCGTLDGGLLVADQYNSRLQLFDGDGTFRQVVSARGDDPGFMNFPQYVTRDRDGNVYVTELGTMRVSMFDHTFSFVRTMSPPRRDEAELFQLFGLCVLEDPRRVVVVDSLNNRLYVFDGQGAFLETVDRVR</sequence>
<evidence type="ECO:0000313" key="2">
    <source>
        <dbReference type="Proteomes" id="UP000252355"/>
    </source>
</evidence>
<dbReference type="PANTHER" id="PTHR24104">
    <property type="entry name" value="E3 UBIQUITIN-PROTEIN LIGASE NHLRC1-RELATED"/>
    <property type="match status" value="1"/>
</dbReference>
<dbReference type="Proteomes" id="UP000252355">
    <property type="component" value="Unassembled WGS sequence"/>
</dbReference>
<evidence type="ECO:0008006" key="3">
    <source>
        <dbReference type="Google" id="ProtNLM"/>
    </source>
</evidence>